<accession>A0A5C8JGZ7</accession>
<dbReference type="PANTHER" id="PTHR42760">
    <property type="entry name" value="SHORT-CHAIN DEHYDROGENASES/REDUCTASES FAMILY MEMBER"/>
    <property type="match status" value="1"/>
</dbReference>
<dbReference type="AlphaFoldDB" id="A0A5C8JGZ7"/>
<dbReference type="FunFam" id="3.40.50.720:FF:000084">
    <property type="entry name" value="Short-chain dehydrogenase reductase"/>
    <property type="match status" value="1"/>
</dbReference>
<evidence type="ECO:0000313" key="3">
    <source>
        <dbReference type="Proteomes" id="UP000321926"/>
    </source>
</evidence>
<proteinExistence type="inferred from homology"/>
<comment type="similarity">
    <text evidence="1">Belongs to the short-chain dehydrogenases/reductases (SDR) family.</text>
</comment>
<dbReference type="Gene3D" id="3.40.50.720">
    <property type="entry name" value="NAD(P)-binding Rossmann-like Domain"/>
    <property type="match status" value="1"/>
</dbReference>
<dbReference type="NCBIfam" id="NF009466">
    <property type="entry name" value="PRK12826.1-2"/>
    <property type="match status" value="1"/>
</dbReference>
<name>A0A5C8JGZ7_9BACT</name>
<evidence type="ECO:0000313" key="2">
    <source>
        <dbReference type="EMBL" id="TXK37019.1"/>
    </source>
</evidence>
<dbReference type="PROSITE" id="PS00061">
    <property type="entry name" value="ADH_SHORT"/>
    <property type="match status" value="1"/>
</dbReference>
<sequence>MSSKKEKRLQGQVALVTGSSSGIGQGIAISLAQDGAKVVINYHSDEDGAKDTLQQIEKDGGEAIIVKADVSDEKEVTQLFDKAMQKFGRLDILINNAGIQDDASLLEMTMDQWQKVIGINLTGPFLCARAAAKVFVEQGVQEKISKAAGKIIYISSVHDIIPWSGRVNYTTSKGGVMMMMKTLAQELASHKIRVNSISPGAIKTDINKQDWDSKEGEKKMLAQIPYGRIGEPEDIAKVASWLATDEADYVTGATIYVDGGMVLYPSFNE</sequence>
<dbReference type="PRINTS" id="PR00080">
    <property type="entry name" value="SDRFAMILY"/>
</dbReference>
<dbReference type="GO" id="GO:0016616">
    <property type="term" value="F:oxidoreductase activity, acting on the CH-OH group of donors, NAD or NADP as acceptor"/>
    <property type="evidence" value="ECO:0007669"/>
    <property type="project" value="TreeGrafter"/>
</dbReference>
<dbReference type="PRINTS" id="PR00081">
    <property type="entry name" value="GDHRDH"/>
</dbReference>
<dbReference type="NCBIfam" id="NF005559">
    <property type="entry name" value="PRK07231.1"/>
    <property type="match status" value="1"/>
</dbReference>
<dbReference type="InterPro" id="IPR036291">
    <property type="entry name" value="NAD(P)-bd_dom_sf"/>
</dbReference>
<gene>
    <name evidence="2" type="ORF">FVR03_16200</name>
</gene>
<dbReference type="Pfam" id="PF13561">
    <property type="entry name" value="adh_short_C2"/>
    <property type="match status" value="1"/>
</dbReference>
<keyword evidence="3" id="KW-1185">Reference proteome</keyword>
<dbReference type="PANTHER" id="PTHR42760:SF132">
    <property type="entry name" value="SHORT-CHAIN DEHYDROGENASE_REDUCTASE FAMILY PROTEIN"/>
    <property type="match status" value="1"/>
</dbReference>
<dbReference type="InterPro" id="IPR002347">
    <property type="entry name" value="SDR_fam"/>
</dbReference>
<dbReference type="EMBL" id="VRTY01000066">
    <property type="protein sequence ID" value="TXK37019.1"/>
    <property type="molecule type" value="Genomic_DNA"/>
</dbReference>
<comment type="caution">
    <text evidence="2">The sequence shown here is derived from an EMBL/GenBank/DDBJ whole genome shotgun (WGS) entry which is preliminary data.</text>
</comment>
<reference evidence="2 3" key="1">
    <citation type="submission" date="2019-08" db="EMBL/GenBank/DDBJ databases">
        <authorList>
            <person name="Shi S."/>
        </authorList>
    </citation>
    <scope>NUCLEOTIDE SEQUENCE [LARGE SCALE GENOMIC DNA]</scope>
    <source>
        <strain evidence="2 3">GY10130</strain>
    </source>
</reference>
<dbReference type="InterPro" id="IPR020904">
    <property type="entry name" value="Sc_DH/Rdtase_CS"/>
</dbReference>
<dbReference type="SUPFAM" id="SSF51735">
    <property type="entry name" value="NAD(P)-binding Rossmann-fold domains"/>
    <property type="match status" value="1"/>
</dbReference>
<protein>
    <submittedName>
        <fullName evidence="2">SDR family oxidoreductase</fullName>
    </submittedName>
</protein>
<dbReference type="RefSeq" id="WP_147922808.1">
    <property type="nucleotide sequence ID" value="NZ_VRTY01000066.1"/>
</dbReference>
<dbReference type="Proteomes" id="UP000321926">
    <property type="component" value="Unassembled WGS sequence"/>
</dbReference>
<organism evidence="2 3">
    <name type="scientific">Pontibacter qinzhouensis</name>
    <dbReference type="NCBI Taxonomy" id="2603253"/>
    <lineage>
        <taxon>Bacteria</taxon>
        <taxon>Pseudomonadati</taxon>
        <taxon>Bacteroidota</taxon>
        <taxon>Cytophagia</taxon>
        <taxon>Cytophagales</taxon>
        <taxon>Hymenobacteraceae</taxon>
        <taxon>Pontibacter</taxon>
    </lineage>
</organism>
<dbReference type="CDD" id="cd05358">
    <property type="entry name" value="GlcDH_SDR_c"/>
    <property type="match status" value="1"/>
</dbReference>
<dbReference type="OrthoDB" id="9804104at2"/>
<evidence type="ECO:0000256" key="1">
    <source>
        <dbReference type="ARBA" id="ARBA00006484"/>
    </source>
</evidence>